<proteinExistence type="predicted"/>
<accession>A0A0G0V0T0</accession>
<sequence length="123" mass="14006">MSKCQFIKSDKTRCKAEAIDEDVFCFWHSENTKAKREIALSEGGQSPKRNYGREDEISITNTKDVLKLIEQTINDLRGNKTSTRIANAIGYLAGVALKTIEQGEIQKRLEVLEYALKIRKQNN</sequence>
<evidence type="ECO:0000313" key="1">
    <source>
        <dbReference type="EMBL" id="KKR56127.1"/>
    </source>
</evidence>
<dbReference type="Proteomes" id="UP000034627">
    <property type="component" value="Unassembled WGS sequence"/>
</dbReference>
<evidence type="ECO:0000313" key="2">
    <source>
        <dbReference type="Proteomes" id="UP000034627"/>
    </source>
</evidence>
<organism evidence="1 2">
    <name type="scientific">Candidatus Woesebacteria bacterium GW2011_GWF1_40_24</name>
    <dbReference type="NCBI Taxonomy" id="1618601"/>
    <lineage>
        <taxon>Bacteria</taxon>
        <taxon>Candidatus Woeseibacteriota</taxon>
    </lineage>
</organism>
<protein>
    <submittedName>
        <fullName evidence="1">Uncharacterized protein</fullName>
    </submittedName>
</protein>
<reference evidence="1 2" key="1">
    <citation type="journal article" date="2015" name="Nature">
        <title>rRNA introns, odd ribosomes, and small enigmatic genomes across a large radiation of phyla.</title>
        <authorList>
            <person name="Brown C.T."/>
            <person name="Hug L.A."/>
            <person name="Thomas B.C."/>
            <person name="Sharon I."/>
            <person name="Castelle C.J."/>
            <person name="Singh A."/>
            <person name="Wilkins M.J."/>
            <person name="Williams K.H."/>
            <person name="Banfield J.F."/>
        </authorList>
    </citation>
    <scope>NUCLEOTIDE SEQUENCE [LARGE SCALE GENOMIC DNA]</scope>
</reference>
<gene>
    <name evidence="1" type="ORF">UT93_C0004G0005</name>
</gene>
<name>A0A0G0V0T0_9BACT</name>
<comment type="caution">
    <text evidence="1">The sequence shown here is derived from an EMBL/GenBank/DDBJ whole genome shotgun (WGS) entry which is preliminary data.</text>
</comment>
<dbReference type="AlphaFoldDB" id="A0A0G0V0T0"/>
<dbReference type="EMBL" id="LBYR01000004">
    <property type="protein sequence ID" value="KKR56127.1"/>
    <property type="molecule type" value="Genomic_DNA"/>
</dbReference>